<feature type="chain" id="PRO_5016651524" description="Lipoprotein" evidence="1">
    <location>
        <begin position="20"/>
        <end position="174"/>
    </location>
</feature>
<name>A0A348WEV3_9RHOB</name>
<evidence type="ECO:0000313" key="3">
    <source>
        <dbReference type="Proteomes" id="UP000264719"/>
    </source>
</evidence>
<keyword evidence="1" id="KW-0732">Signal</keyword>
<dbReference type="AlphaFoldDB" id="A0A348WEV3"/>
<organism evidence="2 3">
    <name type="scientific">Roseovarius nubinhibens</name>
    <dbReference type="NCBI Taxonomy" id="314263"/>
    <lineage>
        <taxon>Bacteria</taxon>
        <taxon>Pseudomonadati</taxon>
        <taxon>Pseudomonadota</taxon>
        <taxon>Alphaproteobacteria</taxon>
        <taxon>Rhodobacterales</taxon>
        <taxon>Roseobacteraceae</taxon>
        <taxon>Roseovarius</taxon>
    </lineage>
</organism>
<reference evidence="2 3" key="1">
    <citation type="journal article" date="2018" name="Nat. Biotechnol.">
        <title>A standardized bacterial taxonomy based on genome phylogeny substantially revises the tree of life.</title>
        <authorList>
            <person name="Parks D.H."/>
            <person name="Chuvochina M."/>
            <person name="Waite D.W."/>
            <person name="Rinke C."/>
            <person name="Skarshewski A."/>
            <person name="Chaumeil P.A."/>
            <person name="Hugenholtz P."/>
        </authorList>
    </citation>
    <scope>NUCLEOTIDE SEQUENCE [LARGE SCALE GENOMIC DNA]</scope>
    <source>
        <strain evidence="2">UBA9169</strain>
    </source>
</reference>
<sequence>MKTVLATLVASSLAGPALALSCLPHDVTDSYTQAAEAEASYVVVHGRLVFDETRLPKVDMSNQAATPASTRIPALISGKSLSKQGFERRFEAPISLDIECAGPWCAGAKSGIDYLAFLRVEPDGSYALALNPCGGQGFGEPSQEQLDQILACHTGGPCLSGLIQMEQGEQAPTE</sequence>
<dbReference type="Proteomes" id="UP000264719">
    <property type="component" value="Unassembled WGS sequence"/>
</dbReference>
<evidence type="ECO:0000313" key="2">
    <source>
        <dbReference type="EMBL" id="HAR53065.1"/>
    </source>
</evidence>
<protein>
    <recommendedName>
        <fullName evidence="4">Lipoprotein</fullName>
    </recommendedName>
</protein>
<feature type="signal peptide" evidence="1">
    <location>
        <begin position="1"/>
        <end position="19"/>
    </location>
</feature>
<dbReference type="EMBL" id="DMVW01000136">
    <property type="protein sequence ID" value="HAR53065.1"/>
    <property type="molecule type" value="Genomic_DNA"/>
</dbReference>
<evidence type="ECO:0008006" key="4">
    <source>
        <dbReference type="Google" id="ProtNLM"/>
    </source>
</evidence>
<proteinExistence type="predicted"/>
<gene>
    <name evidence="2" type="ORF">DCS45_14480</name>
</gene>
<dbReference type="PROSITE" id="PS51257">
    <property type="entry name" value="PROKAR_LIPOPROTEIN"/>
    <property type="match status" value="1"/>
</dbReference>
<accession>A0A348WEV3</accession>
<evidence type="ECO:0000256" key="1">
    <source>
        <dbReference type="SAM" id="SignalP"/>
    </source>
</evidence>
<comment type="caution">
    <text evidence="2">The sequence shown here is derived from an EMBL/GenBank/DDBJ whole genome shotgun (WGS) entry which is preliminary data.</text>
</comment>